<evidence type="ECO:0000256" key="9">
    <source>
        <dbReference type="ARBA" id="ARBA00022989"/>
    </source>
</evidence>
<dbReference type="Pfam" id="PF02163">
    <property type="entry name" value="Peptidase_M50"/>
    <property type="match status" value="2"/>
</dbReference>
<keyword evidence="10" id="KW-0482">Metalloprotease</keyword>
<feature type="transmembrane region" description="Helical" evidence="12">
    <location>
        <begin position="182"/>
        <end position="199"/>
    </location>
</feature>
<evidence type="ECO:0000256" key="11">
    <source>
        <dbReference type="ARBA" id="ARBA00023136"/>
    </source>
</evidence>
<dbReference type="InterPro" id="IPR008915">
    <property type="entry name" value="Peptidase_M50"/>
</dbReference>
<feature type="transmembrane region" description="Helical" evidence="12">
    <location>
        <begin position="84"/>
        <end position="105"/>
    </location>
</feature>
<dbReference type="RefSeq" id="WP_124563247.1">
    <property type="nucleotide sequence ID" value="NZ_JARRRY010000001.1"/>
</dbReference>
<comment type="cofactor">
    <cofactor evidence="1">
        <name>Zn(2+)</name>
        <dbReference type="ChEBI" id="CHEBI:29105"/>
    </cofactor>
</comment>
<feature type="transmembrane region" description="Helical" evidence="12">
    <location>
        <begin position="7"/>
        <end position="27"/>
    </location>
</feature>
<evidence type="ECO:0000256" key="3">
    <source>
        <dbReference type="ARBA" id="ARBA00007931"/>
    </source>
</evidence>
<feature type="transmembrane region" description="Helical" evidence="12">
    <location>
        <begin position="117"/>
        <end position="137"/>
    </location>
</feature>
<keyword evidence="11 12" id="KW-0472">Membrane</keyword>
<keyword evidence="7" id="KW-0378">Hydrolase</keyword>
<keyword evidence="4" id="KW-0645">Protease</keyword>
<comment type="subcellular location">
    <subcellularLocation>
        <location evidence="2">Membrane</location>
        <topology evidence="2">Multi-pass membrane protein</topology>
    </subcellularLocation>
</comment>
<evidence type="ECO:0000256" key="2">
    <source>
        <dbReference type="ARBA" id="ARBA00004141"/>
    </source>
</evidence>
<evidence type="ECO:0000313" key="14">
    <source>
        <dbReference type="EMBL" id="MDG5753131.1"/>
    </source>
</evidence>
<evidence type="ECO:0000256" key="12">
    <source>
        <dbReference type="SAM" id="Phobius"/>
    </source>
</evidence>
<dbReference type="Proteomes" id="UP001218246">
    <property type="component" value="Unassembled WGS sequence"/>
</dbReference>
<evidence type="ECO:0000256" key="1">
    <source>
        <dbReference type="ARBA" id="ARBA00001947"/>
    </source>
</evidence>
<feature type="domain" description="Peptidase M50" evidence="13">
    <location>
        <begin position="112"/>
        <end position="169"/>
    </location>
</feature>
<dbReference type="EMBL" id="JARULN010000002">
    <property type="protein sequence ID" value="MDG5753131.1"/>
    <property type="molecule type" value="Genomic_DNA"/>
</dbReference>
<keyword evidence="15" id="KW-1185">Reference proteome</keyword>
<accession>A0ABT6H3Y0</accession>
<feature type="transmembrane region" description="Helical" evidence="12">
    <location>
        <begin position="33"/>
        <end position="54"/>
    </location>
</feature>
<evidence type="ECO:0000256" key="7">
    <source>
        <dbReference type="ARBA" id="ARBA00022801"/>
    </source>
</evidence>
<reference evidence="14 15" key="1">
    <citation type="submission" date="2023-04" db="EMBL/GenBank/DDBJ databases">
        <title>Ectobacillus antri isolated from activated sludge.</title>
        <authorList>
            <person name="Yan P."/>
            <person name="Liu X."/>
        </authorList>
    </citation>
    <scope>NUCLEOTIDE SEQUENCE [LARGE SCALE GENOMIC DNA]</scope>
    <source>
        <strain evidence="14 15">C18H</strain>
    </source>
</reference>
<keyword evidence="8" id="KW-0862">Zinc</keyword>
<comment type="similarity">
    <text evidence="3">Belongs to the peptidase M50B family.</text>
</comment>
<keyword evidence="6" id="KW-0479">Metal-binding</keyword>
<proteinExistence type="inferred from homology"/>
<comment type="caution">
    <text evidence="14">The sequence shown here is derived from an EMBL/GenBank/DDBJ whole genome shotgun (WGS) entry which is preliminary data.</text>
</comment>
<keyword evidence="5 12" id="KW-0812">Transmembrane</keyword>
<keyword evidence="9 12" id="KW-1133">Transmembrane helix</keyword>
<evidence type="ECO:0000256" key="4">
    <source>
        <dbReference type="ARBA" id="ARBA00022670"/>
    </source>
</evidence>
<evidence type="ECO:0000256" key="6">
    <source>
        <dbReference type="ARBA" id="ARBA00022723"/>
    </source>
</evidence>
<evidence type="ECO:0000259" key="13">
    <source>
        <dbReference type="Pfam" id="PF02163"/>
    </source>
</evidence>
<dbReference type="CDD" id="cd06161">
    <property type="entry name" value="S2P-M50_SpoIVFB"/>
    <property type="match status" value="1"/>
</dbReference>
<gene>
    <name evidence="14" type="ORF">P6P90_03850</name>
</gene>
<protein>
    <submittedName>
        <fullName evidence="14">M50 family metallopeptidase</fullName>
    </submittedName>
</protein>
<evidence type="ECO:0000256" key="10">
    <source>
        <dbReference type="ARBA" id="ARBA00023049"/>
    </source>
</evidence>
<evidence type="ECO:0000256" key="5">
    <source>
        <dbReference type="ARBA" id="ARBA00022692"/>
    </source>
</evidence>
<evidence type="ECO:0000313" key="15">
    <source>
        <dbReference type="Proteomes" id="UP001218246"/>
    </source>
</evidence>
<organism evidence="14 15">
    <name type="scientific">Ectobacillus antri</name>
    <dbReference type="NCBI Taxonomy" id="2486280"/>
    <lineage>
        <taxon>Bacteria</taxon>
        <taxon>Bacillati</taxon>
        <taxon>Bacillota</taxon>
        <taxon>Bacilli</taxon>
        <taxon>Bacillales</taxon>
        <taxon>Bacillaceae</taxon>
        <taxon>Ectobacillus</taxon>
    </lineage>
</organism>
<sequence length="285" mass="33300">MNRYMDVFTKLSIHPLFWVLIAVGVITAHFREILILFSIVFIHELGHAFAAAHYRWRIKQIQLLPFGGVAELEEHGNKSLKEELVVIAAGPIQHVWMMGAAYALYEMGMLSSYLYTTFFWSNISLLVFNLLPIWPLDGGKIMFNVFSTKWPFLEAHRRMLLASSAFFFLIALGSLVLNTLNLTMWIMLCFLATSIYLEWKQRKYAFMRFLLDRYYGGKRAIEKINVITVNETMPLYTIFEQFRRGYKHSVVIKGRREQFTLDENELLYAYFTEKRITSSIGELIG</sequence>
<dbReference type="PANTHER" id="PTHR39188">
    <property type="entry name" value="MEMBRANE-ASSOCIATED ZINC METALLOPROTEASE M50B"/>
    <property type="match status" value="1"/>
</dbReference>
<feature type="transmembrane region" description="Helical" evidence="12">
    <location>
        <begin position="158"/>
        <end position="176"/>
    </location>
</feature>
<evidence type="ECO:0000256" key="8">
    <source>
        <dbReference type="ARBA" id="ARBA00022833"/>
    </source>
</evidence>
<name>A0ABT6H3Y0_9BACI</name>
<dbReference type="PANTHER" id="PTHR39188:SF3">
    <property type="entry name" value="STAGE IV SPORULATION PROTEIN FB"/>
    <property type="match status" value="1"/>
</dbReference>
<feature type="domain" description="Peptidase M50" evidence="13">
    <location>
        <begin position="33"/>
        <end position="105"/>
    </location>
</feature>